<protein>
    <submittedName>
        <fullName evidence="1">6250_t:CDS:1</fullName>
    </submittedName>
</protein>
<sequence>VKMSNLYEFDSNNFSDNEELIYINTNTNVKIVKTISKSFDLDV</sequence>
<evidence type="ECO:0000313" key="1">
    <source>
        <dbReference type="EMBL" id="CAG8754443.1"/>
    </source>
</evidence>
<reference evidence="1" key="1">
    <citation type="submission" date="2021-06" db="EMBL/GenBank/DDBJ databases">
        <authorList>
            <person name="Kallberg Y."/>
            <person name="Tangrot J."/>
            <person name="Rosling A."/>
        </authorList>
    </citation>
    <scope>NUCLEOTIDE SEQUENCE</scope>
    <source>
        <strain evidence="1">IL203A</strain>
    </source>
</reference>
<feature type="non-terminal residue" evidence="1">
    <location>
        <position position="43"/>
    </location>
</feature>
<feature type="non-terminal residue" evidence="1">
    <location>
        <position position="1"/>
    </location>
</feature>
<name>A0ACA9QJU0_9GLOM</name>
<accession>A0ACA9QJU0</accession>
<organism evidence="1 2">
    <name type="scientific">Dentiscutata heterogama</name>
    <dbReference type="NCBI Taxonomy" id="1316150"/>
    <lineage>
        <taxon>Eukaryota</taxon>
        <taxon>Fungi</taxon>
        <taxon>Fungi incertae sedis</taxon>
        <taxon>Mucoromycota</taxon>
        <taxon>Glomeromycotina</taxon>
        <taxon>Glomeromycetes</taxon>
        <taxon>Diversisporales</taxon>
        <taxon>Gigasporaceae</taxon>
        <taxon>Dentiscutata</taxon>
    </lineage>
</organism>
<dbReference type="EMBL" id="CAJVPU010047856">
    <property type="protein sequence ID" value="CAG8754443.1"/>
    <property type="molecule type" value="Genomic_DNA"/>
</dbReference>
<evidence type="ECO:0000313" key="2">
    <source>
        <dbReference type="Proteomes" id="UP000789702"/>
    </source>
</evidence>
<comment type="caution">
    <text evidence="1">The sequence shown here is derived from an EMBL/GenBank/DDBJ whole genome shotgun (WGS) entry which is preliminary data.</text>
</comment>
<proteinExistence type="predicted"/>
<dbReference type="Proteomes" id="UP000789702">
    <property type="component" value="Unassembled WGS sequence"/>
</dbReference>
<keyword evidence="2" id="KW-1185">Reference proteome</keyword>
<gene>
    <name evidence="1" type="ORF">DHETER_LOCUS14845</name>
</gene>